<dbReference type="AlphaFoldDB" id="A0A9W6IML0"/>
<dbReference type="EMBL" id="BSFE01000008">
    <property type="protein sequence ID" value="GLK53071.1"/>
    <property type="molecule type" value="Genomic_DNA"/>
</dbReference>
<accession>A0A9W6IML0</accession>
<feature type="compositionally biased region" description="Basic and acidic residues" evidence="1">
    <location>
        <begin position="45"/>
        <end position="63"/>
    </location>
</feature>
<keyword evidence="3" id="KW-1185">Reference proteome</keyword>
<organism evidence="2 3">
    <name type="scientific">Maricaulis virginensis</name>
    <dbReference type="NCBI Taxonomy" id="144022"/>
    <lineage>
        <taxon>Bacteria</taxon>
        <taxon>Pseudomonadati</taxon>
        <taxon>Pseudomonadota</taxon>
        <taxon>Alphaproteobacteria</taxon>
        <taxon>Maricaulales</taxon>
        <taxon>Maricaulaceae</taxon>
        <taxon>Maricaulis</taxon>
    </lineage>
</organism>
<sequence length="150" mass="16588">MKKALIDTVTWLAAFDGGKALIWHNEGFDDQPNLKLVETLGIDNPPDRDQGEDRPGRFPDPAHGRSAVSETDFHQQAKARFVDDVVEYLNKACAEKKFDRLVVMAPARALGEARSQFSDALAECLIEDPVDVTNEPVDKIEKRLAGLLTG</sequence>
<reference evidence="2" key="1">
    <citation type="journal article" date="2014" name="Int. J. Syst. Evol. Microbiol.">
        <title>Complete genome sequence of Corynebacterium casei LMG S-19264T (=DSM 44701T), isolated from a smear-ripened cheese.</title>
        <authorList>
            <consortium name="US DOE Joint Genome Institute (JGI-PGF)"/>
            <person name="Walter F."/>
            <person name="Albersmeier A."/>
            <person name="Kalinowski J."/>
            <person name="Ruckert C."/>
        </authorList>
    </citation>
    <scope>NUCLEOTIDE SEQUENCE</scope>
    <source>
        <strain evidence="2">VKM B-1513</strain>
    </source>
</reference>
<dbReference type="InterPro" id="IPR041374">
    <property type="entry name" value="BaeRF_family12"/>
</dbReference>
<protein>
    <recommendedName>
        <fullName evidence="4">Protein required for attachment to host cells</fullName>
    </recommendedName>
</protein>
<evidence type="ECO:0008006" key="4">
    <source>
        <dbReference type="Google" id="ProtNLM"/>
    </source>
</evidence>
<feature type="region of interest" description="Disordered" evidence="1">
    <location>
        <begin position="40"/>
        <end position="72"/>
    </location>
</feature>
<name>A0A9W6IML0_9PROT</name>
<evidence type="ECO:0000313" key="3">
    <source>
        <dbReference type="Proteomes" id="UP001143486"/>
    </source>
</evidence>
<comment type="caution">
    <text evidence="2">The sequence shown here is derived from an EMBL/GenBank/DDBJ whole genome shotgun (WGS) entry which is preliminary data.</text>
</comment>
<reference evidence="2" key="2">
    <citation type="submission" date="2023-01" db="EMBL/GenBank/DDBJ databases">
        <authorList>
            <person name="Sun Q."/>
            <person name="Evtushenko L."/>
        </authorList>
    </citation>
    <scope>NUCLEOTIDE SEQUENCE</scope>
    <source>
        <strain evidence="2">VKM B-1513</strain>
    </source>
</reference>
<dbReference type="Pfam" id="PF18856">
    <property type="entry name" value="baeRF_family12"/>
    <property type="match status" value="1"/>
</dbReference>
<dbReference type="Proteomes" id="UP001143486">
    <property type="component" value="Unassembled WGS sequence"/>
</dbReference>
<dbReference type="RefSeq" id="WP_271187431.1">
    <property type="nucleotide sequence ID" value="NZ_BSFE01000008.1"/>
</dbReference>
<evidence type="ECO:0000256" key="1">
    <source>
        <dbReference type="SAM" id="MobiDB-lite"/>
    </source>
</evidence>
<gene>
    <name evidence="2" type="ORF">GCM10017621_25790</name>
</gene>
<evidence type="ECO:0000313" key="2">
    <source>
        <dbReference type="EMBL" id="GLK53071.1"/>
    </source>
</evidence>
<proteinExistence type="predicted"/>